<keyword evidence="3" id="KW-1185">Reference proteome</keyword>
<reference evidence="2" key="1">
    <citation type="submission" date="2024-02" db="EMBL/GenBank/DDBJ databases">
        <authorList>
            <consortium name="ELIXIR-Norway"/>
            <consortium name="Elixir Norway"/>
        </authorList>
    </citation>
    <scope>NUCLEOTIDE SEQUENCE</scope>
</reference>
<sequence>MPFCFAISLMQYASLGNTLQRRLSALQEITEKRMAMAMNVVTMPQTLGTTLGSEKYYSSFGCKSCLLRSVFSTTTAPSPKFREKLGTWLGGGSGMVGGNPCRPIRAVADVSCERGMEMAVQEHADHLLILVHGLNARPTDWKHVEDELCTQLGDNFLIHASAANPYLQTQLGIDLGGKRLADEVRQIVRQTKGLKRISFLAHSLGGLFSRYAIADLYRLNDKSQGEVDISNGSHFWGYSNARSIHCKAKLAGLEPVNFITIATPHLGLRGSGQMPMLLGLPVLEMLAATFTSGRTGQQLFLTDGNSNDPPLLLRMAYNCTDGPFISALQAFESRVTYANLNFDFVVGWRTSSIRRESELFTILYPCINYILFDWMDTEAMIQGLQQASWQKVDLSFHSAIWPFFAHNPVGVHHEWLSADAAGVIAHIIDMFKKNERQNSVKTSIRVRTMTPTYHQ</sequence>
<dbReference type="Proteomes" id="UP001497512">
    <property type="component" value="Chromosome 3"/>
</dbReference>
<dbReference type="InterPro" id="IPR029058">
    <property type="entry name" value="AB_hydrolase_fold"/>
</dbReference>
<protein>
    <recommendedName>
        <fullName evidence="1">DUF676 domain-containing protein</fullName>
    </recommendedName>
</protein>
<evidence type="ECO:0000259" key="1">
    <source>
        <dbReference type="Pfam" id="PF05057"/>
    </source>
</evidence>
<dbReference type="Gene3D" id="3.40.50.1820">
    <property type="entry name" value="alpha/beta hydrolase"/>
    <property type="match status" value="1"/>
</dbReference>
<name>A0ABP0UF55_9BRYO</name>
<dbReference type="InterPro" id="IPR007751">
    <property type="entry name" value="DUF676_lipase-like"/>
</dbReference>
<dbReference type="Pfam" id="PF05057">
    <property type="entry name" value="DUF676"/>
    <property type="match status" value="1"/>
</dbReference>
<dbReference type="SUPFAM" id="SSF53474">
    <property type="entry name" value="alpha/beta-Hydrolases"/>
    <property type="match status" value="1"/>
</dbReference>
<proteinExistence type="predicted"/>
<accession>A0ABP0UF55</accession>
<evidence type="ECO:0000313" key="3">
    <source>
        <dbReference type="Proteomes" id="UP001497512"/>
    </source>
</evidence>
<feature type="domain" description="DUF676" evidence="1">
    <location>
        <begin position="122"/>
        <end position="349"/>
    </location>
</feature>
<dbReference type="PANTHER" id="PTHR12482:SF11">
    <property type="entry name" value="LIPASE YOR059C ISOFORM X1"/>
    <property type="match status" value="1"/>
</dbReference>
<dbReference type="PANTHER" id="PTHR12482">
    <property type="entry name" value="LIPASE ROG1-RELATED-RELATED"/>
    <property type="match status" value="1"/>
</dbReference>
<evidence type="ECO:0000313" key="2">
    <source>
        <dbReference type="EMBL" id="CAK9220032.1"/>
    </source>
</evidence>
<gene>
    <name evidence="2" type="ORF">CSSPTR1EN2_LOCUS15101</name>
</gene>
<organism evidence="2 3">
    <name type="scientific">Sphagnum troendelagicum</name>
    <dbReference type="NCBI Taxonomy" id="128251"/>
    <lineage>
        <taxon>Eukaryota</taxon>
        <taxon>Viridiplantae</taxon>
        <taxon>Streptophyta</taxon>
        <taxon>Embryophyta</taxon>
        <taxon>Bryophyta</taxon>
        <taxon>Sphagnophytina</taxon>
        <taxon>Sphagnopsida</taxon>
        <taxon>Sphagnales</taxon>
        <taxon>Sphagnaceae</taxon>
        <taxon>Sphagnum</taxon>
    </lineage>
</organism>
<dbReference type="InterPro" id="IPR044294">
    <property type="entry name" value="Lipase-like"/>
</dbReference>
<dbReference type="EMBL" id="OZ019895">
    <property type="protein sequence ID" value="CAK9220032.1"/>
    <property type="molecule type" value="Genomic_DNA"/>
</dbReference>